<dbReference type="Gene3D" id="1.10.10.10">
    <property type="entry name" value="Winged helix-like DNA-binding domain superfamily/Winged helix DNA-binding domain"/>
    <property type="match status" value="1"/>
</dbReference>
<dbReference type="InterPro" id="IPR011663">
    <property type="entry name" value="UTRA"/>
</dbReference>
<protein>
    <submittedName>
        <fullName evidence="5">Transcriptional regulator, GntR family</fullName>
    </submittedName>
</protein>
<dbReference type="Gene3D" id="3.40.1410.10">
    <property type="entry name" value="Chorismate lyase-like"/>
    <property type="match status" value="1"/>
</dbReference>
<dbReference type="GO" id="GO:0003677">
    <property type="term" value="F:DNA binding"/>
    <property type="evidence" value="ECO:0007669"/>
    <property type="project" value="UniProtKB-KW"/>
</dbReference>
<dbReference type="SUPFAM" id="SSF46785">
    <property type="entry name" value="Winged helix' DNA-binding domain"/>
    <property type="match status" value="1"/>
</dbReference>
<reference evidence="5 6" key="1">
    <citation type="submission" date="2016-10" db="EMBL/GenBank/DDBJ databases">
        <authorList>
            <person name="Varghese N."/>
            <person name="Submissions S."/>
        </authorList>
    </citation>
    <scope>NUCLEOTIDE SEQUENCE [LARGE SCALE GENOMIC DNA]</scope>
    <source>
        <strain evidence="5 6">UNC380MFSha3.1</strain>
    </source>
</reference>
<evidence type="ECO:0000256" key="1">
    <source>
        <dbReference type="ARBA" id="ARBA00023015"/>
    </source>
</evidence>
<organism evidence="5 6">
    <name type="scientific">Microbacterium saccharophilum</name>
    <dbReference type="NCBI Taxonomy" id="1213358"/>
    <lineage>
        <taxon>Bacteria</taxon>
        <taxon>Bacillati</taxon>
        <taxon>Actinomycetota</taxon>
        <taxon>Actinomycetes</taxon>
        <taxon>Micrococcales</taxon>
        <taxon>Microbacteriaceae</taxon>
        <taxon>Microbacterium</taxon>
    </lineage>
</organism>
<dbReference type="Pfam" id="PF07702">
    <property type="entry name" value="UTRA"/>
    <property type="match status" value="1"/>
</dbReference>
<gene>
    <name evidence="5" type="ORF">SAMN04487751_1887</name>
</gene>
<dbReference type="GO" id="GO:0003700">
    <property type="term" value="F:DNA-binding transcription factor activity"/>
    <property type="evidence" value="ECO:0007669"/>
    <property type="project" value="InterPro"/>
</dbReference>
<dbReference type="GO" id="GO:0045892">
    <property type="term" value="P:negative regulation of DNA-templated transcription"/>
    <property type="evidence" value="ECO:0007669"/>
    <property type="project" value="TreeGrafter"/>
</dbReference>
<dbReference type="InterPro" id="IPR036388">
    <property type="entry name" value="WH-like_DNA-bd_sf"/>
</dbReference>
<dbReference type="PROSITE" id="PS50949">
    <property type="entry name" value="HTH_GNTR"/>
    <property type="match status" value="1"/>
</dbReference>
<keyword evidence="3" id="KW-0804">Transcription</keyword>
<dbReference type="InterPro" id="IPR000524">
    <property type="entry name" value="Tscrpt_reg_HTH_GntR"/>
</dbReference>
<name>A0A7Z7CXQ6_9MICO</name>
<dbReference type="SUPFAM" id="SSF64288">
    <property type="entry name" value="Chorismate lyase-like"/>
    <property type="match status" value="1"/>
</dbReference>
<dbReference type="InterPro" id="IPR028978">
    <property type="entry name" value="Chorismate_lyase_/UTRA_dom_sf"/>
</dbReference>
<dbReference type="PRINTS" id="PR00035">
    <property type="entry name" value="HTHGNTR"/>
</dbReference>
<evidence type="ECO:0000256" key="2">
    <source>
        <dbReference type="ARBA" id="ARBA00023125"/>
    </source>
</evidence>
<dbReference type="Proteomes" id="UP000198702">
    <property type="component" value="Unassembled WGS sequence"/>
</dbReference>
<evidence type="ECO:0000313" key="5">
    <source>
        <dbReference type="EMBL" id="SFI49048.1"/>
    </source>
</evidence>
<feature type="domain" description="HTH gntR-type" evidence="4">
    <location>
        <begin position="12"/>
        <end position="79"/>
    </location>
</feature>
<dbReference type="CDD" id="cd07377">
    <property type="entry name" value="WHTH_GntR"/>
    <property type="match status" value="1"/>
</dbReference>
<accession>A0A7Z7CXQ6</accession>
<evidence type="ECO:0000256" key="3">
    <source>
        <dbReference type="ARBA" id="ARBA00023163"/>
    </source>
</evidence>
<evidence type="ECO:0000313" key="6">
    <source>
        <dbReference type="Proteomes" id="UP000198702"/>
    </source>
</evidence>
<evidence type="ECO:0000259" key="4">
    <source>
        <dbReference type="PROSITE" id="PS50949"/>
    </source>
</evidence>
<dbReference type="SMART" id="SM00866">
    <property type="entry name" value="UTRA"/>
    <property type="match status" value="1"/>
</dbReference>
<dbReference type="InterPro" id="IPR050679">
    <property type="entry name" value="Bact_HTH_transcr_reg"/>
</dbReference>
<dbReference type="EMBL" id="FOQZ01000002">
    <property type="protein sequence ID" value="SFI49048.1"/>
    <property type="molecule type" value="Genomic_DNA"/>
</dbReference>
<dbReference type="PANTHER" id="PTHR44846">
    <property type="entry name" value="MANNOSYL-D-GLYCERATE TRANSPORT/METABOLISM SYSTEM REPRESSOR MNGR-RELATED"/>
    <property type="match status" value="1"/>
</dbReference>
<dbReference type="RefSeq" id="WP_028496357.1">
    <property type="nucleotide sequence ID" value="NZ_FOQZ01000002.1"/>
</dbReference>
<keyword evidence="1" id="KW-0805">Transcription regulation</keyword>
<dbReference type="SMART" id="SM00345">
    <property type="entry name" value="HTH_GNTR"/>
    <property type="match status" value="1"/>
</dbReference>
<dbReference type="PANTHER" id="PTHR44846:SF1">
    <property type="entry name" value="MANNOSYL-D-GLYCERATE TRANSPORT_METABOLISM SYSTEM REPRESSOR MNGR-RELATED"/>
    <property type="match status" value="1"/>
</dbReference>
<sequence>MARGGLDHTSGIPLYLQIKEILRAEITEGTADTLSPVTEAMLLERFGVSRAPIRQALQELTTEGYVYRKQGKGTFPVTGVRVARPADVRPGDLYRFLAERGLHPGSTVSDLGRVAPPPDIAQKLGIGPSEPVLHFRRLLTLEGRPFADNEIYIRTPDGFLPRTAELDDGGSAFALLEAEFGITVERSEHDAWATAATDEQAAALAVPVGSPLLVIDTLFYTTGGVPGGWRRAVHRAEDFKFSFITTP</sequence>
<dbReference type="InterPro" id="IPR036390">
    <property type="entry name" value="WH_DNA-bd_sf"/>
</dbReference>
<proteinExistence type="predicted"/>
<keyword evidence="2" id="KW-0238">DNA-binding</keyword>
<dbReference type="AlphaFoldDB" id="A0A7Z7CXQ6"/>
<comment type="caution">
    <text evidence="5">The sequence shown here is derived from an EMBL/GenBank/DDBJ whole genome shotgun (WGS) entry which is preliminary data.</text>
</comment>
<dbReference type="Pfam" id="PF00392">
    <property type="entry name" value="GntR"/>
    <property type="match status" value="1"/>
</dbReference>